<evidence type="ECO:0000256" key="7">
    <source>
        <dbReference type="ARBA" id="ARBA00022856"/>
    </source>
</evidence>
<evidence type="ECO:0000256" key="9">
    <source>
        <dbReference type="ARBA" id="ARBA00022989"/>
    </source>
</evidence>
<evidence type="ECO:0000256" key="3">
    <source>
        <dbReference type="ARBA" id="ARBA00022448"/>
    </source>
</evidence>
<evidence type="ECO:0000313" key="15">
    <source>
        <dbReference type="Proteomes" id="UP000277928"/>
    </source>
</evidence>
<feature type="transmembrane region" description="Helical" evidence="11">
    <location>
        <begin position="361"/>
        <end position="380"/>
    </location>
</feature>
<dbReference type="Gene3D" id="1.20.1560.10">
    <property type="entry name" value="ABC transporter type 1, transmembrane domain"/>
    <property type="match status" value="2"/>
</dbReference>
<dbReference type="InterPro" id="IPR011527">
    <property type="entry name" value="ABC1_TM_dom"/>
</dbReference>
<dbReference type="OMA" id="IEYIFHA"/>
<accession>A0A3P6SWW8</accession>
<reference evidence="14 15" key="1">
    <citation type="submission" date="2018-08" db="EMBL/GenBank/DDBJ databases">
        <authorList>
            <person name="Laetsch R D."/>
            <person name="Stevens L."/>
            <person name="Kumar S."/>
            <person name="Blaxter L. M."/>
        </authorList>
    </citation>
    <scope>NUCLEOTIDE SEQUENCE [LARGE SCALE GENOMIC DNA]</scope>
</reference>
<dbReference type="PROSITE" id="PS00211">
    <property type="entry name" value="ABC_TRANSPORTER_1"/>
    <property type="match status" value="1"/>
</dbReference>
<dbReference type="Gene3D" id="3.40.50.300">
    <property type="entry name" value="P-loop containing nucleotide triphosphate hydrolases"/>
    <property type="match status" value="1"/>
</dbReference>
<evidence type="ECO:0000256" key="10">
    <source>
        <dbReference type="ARBA" id="ARBA00023136"/>
    </source>
</evidence>
<dbReference type="SMART" id="SM00382">
    <property type="entry name" value="AAA"/>
    <property type="match status" value="1"/>
</dbReference>
<dbReference type="FunFam" id="1.20.1560.10:FF:000154">
    <property type="entry name" value="HAlF transporter (PGP related)"/>
    <property type="match status" value="1"/>
</dbReference>
<feature type="transmembrane region" description="Helical" evidence="11">
    <location>
        <begin position="75"/>
        <end position="99"/>
    </location>
</feature>
<dbReference type="EMBL" id="UYRX01000147">
    <property type="protein sequence ID" value="VDK75519.1"/>
    <property type="molecule type" value="Genomic_DNA"/>
</dbReference>
<dbReference type="SUPFAM" id="SSF90123">
    <property type="entry name" value="ABC transporter transmembrane region"/>
    <property type="match status" value="1"/>
</dbReference>
<dbReference type="InterPro" id="IPR003439">
    <property type="entry name" value="ABC_transporter-like_ATP-bd"/>
</dbReference>
<evidence type="ECO:0000256" key="6">
    <source>
        <dbReference type="ARBA" id="ARBA00022840"/>
    </source>
</evidence>
<dbReference type="Pfam" id="PF00664">
    <property type="entry name" value="ABC_membrane"/>
    <property type="match status" value="1"/>
</dbReference>
<dbReference type="AlphaFoldDB" id="A0A3P6SWW8"/>
<dbReference type="PROSITE" id="PS50929">
    <property type="entry name" value="ABC_TM1F"/>
    <property type="match status" value="1"/>
</dbReference>
<feature type="transmembrane region" description="Helical" evidence="11">
    <location>
        <begin position="216"/>
        <end position="236"/>
    </location>
</feature>
<comment type="subcellular location">
    <subcellularLocation>
        <location evidence="1">Endomembrane system</location>
        <topology evidence="1">Multi-pass membrane protein</topology>
    </subcellularLocation>
</comment>
<dbReference type="PIRSF" id="PIRSF002773">
    <property type="entry name" value="ABC_prm/ATPase_B"/>
    <property type="match status" value="1"/>
</dbReference>
<evidence type="ECO:0000256" key="8">
    <source>
        <dbReference type="ARBA" id="ARBA00022967"/>
    </source>
</evidence>
<dbReference type="GO" id="GO:0012505">
    <property type="term" value="C:endomembrane system"/>
    <property type="evidence" value="ECO:0007669"/>
    <property type="project" value="UniProtKB-SubCell"/>
</dbReference>
<feature type="domain" description="ABC transporter" evidence="12">
    <location>
        <begin position="534"/>
        <end position="770"/>
    </location>
</feature>
<keyword evidence="6" id="KW-0067">ATP-binding</keyword>
<feature type="transmembrane region" description="Helical" evidence="11">
    <location>
        <begin position="145"/>
        <end position="168"/>
    </location>
</feature>
<dbReference type="PANTHER" id="PTHR43394:SF19">
    <property type="entry name" value="ABC TRANSPORTER B FAMILY"/>
    <property type="match status" value="1"/>
</dbReference>
<dbReference type="GO" id="GO:0016887">
    <property type="term" value="F:ATP hydrolysis activity"/>
    <property type="evidence" value="ECO:0007669"/>
    <property type="project" value="InterPro"/>
</dbReference>
<feature type="domain" description="ABC transmembrane type-1" evidence="13">
    <location>
        <begin position="220"/>
        <end position="502"/>
    </location>
</feature>
<evidence type="ECO:0000259" key="13">
    <source>
        <dbReference type="PROSITE" id="PS50929"/>
    </source>
</evidence>
<feature type="transmembrane region" description="Helical" evidence="11">
    <location>
        <begin position="337"/>
        <end position="355"/>
    </location>
</feature>
<evidence type="ECO:0000256" key="11">
    <source>
        <dbReference type="SAM" id="Phobius"/>
    </source>
</evidence>
<dbReference type="InterPro" id="IPR017871">
    <property type="entry name" value="ABC_transporter-like_CS"/>
</dbReference>
<feature type="transmembrane region" description="Helical" evidence="11">
    <location>
        <begin position="256"/>
        <end position="284"/>
    </location>
</feature>
<evidence type="ECO:0000256" key="1">
    <source>
        <dbReference type="ARBA" id="ARBA00004127"/>
    </source>
</evidence>
<dbReference type="OrthoDB" id="6500128at2759"/>
<dbReference type="STRING" id="42156.A0A3P6SWW8"/>
<evidence type="ECO:0000259" key="12">
    <source>
        <dbReference type="PROSITE" id="PS50893"/>
    </source>
</evidence>
<dbReference type="InterPro" id="IPR036640">
    <property type="entry name" value="ABC1_TM_sf"/>
</dbReference>
<keyword evidence="7" id="KW-0653">Protein transport</keyword>
<evidence type="ECO:0000256" key="5">
    <source>
        <dbReference type="ARBA" id="ARBA00022741"/>
    </source>
</evidence>
<evidence type="ECO:0000313" key="14">
    <source>
        <dbReference type="EMBL" id="VDK75519.1"/>
    </source>
</evidence>
<keyword evidence="5" id="KW-0547">Nucleotide-binding</keyword>
<dbReference type="InterPro" id="IPR003593">
    <property type="entry name" value="AAA+_ATPase"/>
</dbReference>
<dbReference type="FunFam" id="3.40.50.300:FF:000140">
    <property type="entry name" value="Lipid A export ATP-binding/permease protein MsbA"/>
    <property type="match status" value="1"/>
</dbReference>
<keyword evidence="3" id="KW-0813">Transport</keyword>
<keyword evidence="4 11" id="KW-0812">Transmembrane</keyword>
<gene>
    <name evidence="14" type="ORF">NLS_LOCUS2951</name>
</gene>
<organism evidence="14 15">
    <name type="scientific">Litomosoides sigmodontis</name>
    <name type="common">Filarial nematode worm</name>
    <dbReference type="NCBI Taxonomy" id="42156"/>
    <lineage>
        <taxon>Eukaryota</taxon>
        <taxon>Metazoa</taxon>
        <taxon>Ecdysozoa</taxon>
        <taxon>Nematoda</taxon>
        <taxon>Chromadorea</taxon>
        <taxon>Rhabditida</taxon>
        <taxon>Spirurina</taxon>
        <taxon>Spiruromorpha</taxon>
        <taxon>Filarioidea</taxon>
        <taxon>Onchocercidae</taxon>
        <taxon>Litomosoides</taxon>
    </lineage>
</organism>
<feature type="transmembrane region" description="Helical" evidence="11">
    <location>
        <begin position="25"/>
        <end position="55"/>
    </location>
</feature>
<name>A0A3P6SWW8_LITSI</name>
<dbReference type="PANTHER" id="PTHR43394">
    <property type="entry name" value="ATP-DEPENDENT PERMEASE MDL1, MITOCHONDRIAL"/>
    <property type="match status" value="1"/>
</dbReference>
<keyword evidence="7" id="KW-0571">Peptide transport</keyword>
<dbReference type="Proteomes" id="UP000277928">
    <property type="component" value="Unassembled WGS sequence"/>
</dbReference>
<dbReference type="GO" id="GO:0015421">
    <property type="term" value="F:ABC-type oligopeptide transporter activity"/>
    <property type="evidence" value="ECO:0007669"/>
    <property type="project" value="TreeGrafter"/>
</dbReference>
<comment type="similarity">
    <text evidence="2">Belongs to the ABC transporter superfamily. ABCB family. MHC peptide exporter (TC 3.A.1.209) subfamily.</text>
</comment>
<feature type="transmembrane region" description="Helical" evidence="11">
    <location>
        <begin position="111"/>
        <end position="133"/>
    </location>
</feature>
<dbReference type="Pfam" id="PF00005">
    <property type="entry name" value="ABC_tran"/>
    <property type="match status" value="1"/>
</dbReference>
<dbReference type="GO" id="GO:0016020">
    <property type="term" value="C:membrane"/>
    <property type="evidence" value="ECO:0007669"/>
    <property type="project" value="InterPro"/>
</dbReference>
<dbReference type="PROSITE" id="PS50893">
    <property type="entry name" value="ABC_TRANSPORTER_2"/>
    <property type="match status" value="1"/>
</dbReference>
<keyword evidence="9 11" id="KW-1133">Transmembrane helix</keyword>
<dbReference type="CDD" id="cd18572">
    <property type="entry name" value="ABC_6TM_TAP"/>
    <property type="match status" value="1"/>
</dbReference>
<evidence type="ECO:0000256" key="4">
    <source>
        <dbReference type="ARBA" id="ARBA00022692"/>
    </source>
</evidence>
<dbReference type="InterPro" id="IPR039421">
    <property type="entry name" value="Type_1_exporter"/>
</dbReference>
<evidence type="ECO:0000256" key="2">
    <source>
        <dbReference type="ARBA" id="ARBA00006493"/>
    </source>
</evidence>
<dbReference type="SUPFAM" id="SSF52540">
    <property type="entry name" value="P-loop containing nucleoside triphosphate hydrolases"/>
    <property type="match status" value="1"/>
</dbReference>
<sequence>MFFTIQMSCHSWLRLMQFISVEDMLSFWSASLLIILFCWIDVIISVIAIGFYQISFKFDAQIMWDYVTLKTPYDFITSPIDFLFLTAFRLLVILICIALKVRHEHSWLGKFFIPLLGVFILHWTFSLVKLLAFSEKIKQFAYFGFWLNVVWNVLAAALIMLIWNFVLLTNTSLGYQTLTDETRDVTPRLQDVRKEFSRFGTGQHILRLLKYCKHEWKWFAAGFFFLIIYSSSRVFLPYCIGQVLSNIVRAQSIAVVVRSVLLMSALTVISTITAGLRGGSFIYATALVNRQMRSDLFSSLMEQDISFFDTTNTGEITSRLTTDCETMSSTISTNLNVFLRNVVMLLGSLIFMSTLSWRLSLVTFIVVPVVGFVTKVYGAYYDLLTEKTQGSIAVSNHVAEQVIGTMRTVRSFACEKREARKFQQHLDETLRLNKKKALAYMGYMWTTELCDNAVLIAVLFYGGHLVLSGKMTVDNLISFLLYQMQLGENLYNISYVFTGLMESVGASRKVFEYMIRKPKILHVGTKKTPIKGEVKFDSVSFTYAARPNNPVLQDISFTVHPGQTVALVGPSGGGKSSIVSLIEHFYECDKGCVLIDGNPVTEYDHEYIHQKIALVAQDPILYEGTVRDNIVYGCDWATEEDVLNASKIANAHNFIMETEKQYETNCGEKGIQLSGGQKQRIAIARAVVRRPAILILDEATSALDAENEHIIQDAIARCSKDKTVIVIAHRLSTVENADQIIVISKGQVVQQGRHKDLLKQDGIYRALVHRQLLGQNSNTTH</sequence>
<keyword evidence="15" id="KW-1185">Reference proteome</keyword>
<dbReference type="GO" id="GO:0005524">
    <property type="term" value="F:ATP binding"/>
    <property type="evidence" value="ECO:0007669"/>
    <property type="project" value="UniProtKB-KW"/>
</dbReference>
<dbReference type="InterPro" id="IPR027417">
    <property type="entry name" value="P-loop_NTPase"/>
</dbReference>
<keyword evidence="8" id="KW-1278">Translocase</keyword>
<proteinExistence type="inferred from homology"/>
<protein>
    <submittedName>
        <fullName evidence="14">Uncharacterized protein</fullName>
    </submittedName>
</protein>
<keyword evidence="10 11" id="KW-0472">Membrane</keyword>